<protein>
    <submittedName>
        <fullName evidence="2">Uncharacterized protein</fullName>
    </submittedName>
</protein>
<accession>A0ABQ9H1V3</accession>
<dbReference type="Proteomes" id="UP001159363">
    <property type="component" value="Chromosome 6"/>
</dbReference>
<evidence type="ECO:0000313" key="2">
    <source>
        <dbReference type="EMBL" id="KAJ8878254.1"/>
    </source>
</evidence>
<sequence>MFSPLELWRSDEVWRVADRVYRCVFKRVLPLNKLHEELVESQISNEHNYMNNLVSTSGKQSQLRDSPGNKEWITCHVVCVKHGYTLSNQQRTETRQYTGQWSEYGAVSELKGRGNGRSPRKPANELHHPARFPHAKIRERPGRVLNLVHFGERRRQHKISPLLTARILRLFCREGMFTTRASATDSRANDPNLQLVRNTTSEQCVDKATQTYRVEGKMGCRQYVFKKPTQRIPNRESKHLQTALRPECSVTLQPPASWEGTVALLGSHMQQTVLTPAVTGGPRTKPVAREVCETPFYKSAKTVLQPLSAFTRHSMQQPVAFWLVSTVAVATSELKCFGTQLVPEIFSRKTATPTYKLGDSIKLDSKSYVEICRCLLFIGCLLPQAELTVLFEPATRTEATSVFHIGCESCRVCQMAKGPITYENSLLSSALLATLGGGLSLTPHCQLALWSAMRADRLRCTRSPAPLTNLSRQNYSPRVATPTTPPTFPHLTPARSNSPCSYYSCNTTPTS</sequence>
<evidence type="ECO:0000256" key="1">
    <source>
        <dbReference type="SAM" id="MobiDB-lite"/>
    </source>
</evidence>
<keyword evidence="3" id="KW-1185">Reference proteome</keyword>
<comment type="caution">
    <text evidence="2">The sequence shown here is derived from an EMBL/GenBank/DDBJ whole genome shotgun (WGS) entry which is preliminary data.</text>
</comment>
<reference evidence="2 3" key="1">
    <citation type="submission" date="2023-02" db="EMBL/GenBank/DDBJ databases">
        <title>LHISI_Scaffold_Assembly.</title>
        <authorList>
            <person name="Stuart O.P."/>
            <person name="Cleave R."/>
            <person name="Magrath M.J.L."/>
            <person name="Mikheyev A.S."/>
        </authorList>
    </citation>
    <scope>NUCLEOTIDE SEQUENCE [LARGE SCALE GENOMIC DNA]</scope>
    <source>
        <strain evidence="2">Daus_M_001</strain>
        <tissue evidence="2">Leg muscle</tissue>
    </source>
</reference>
<name>A0ABQ9H1V3_9NEOP</name>
<feature type="region of interest" description="Disordered" evidence="1">
    <location>
        <begin position="469"/>
        <end position="491"/>
    </location>
</feature>
<dbReference type="EMBL" id="JARBHB010000007">
    <property type="protein sequence ID" value="KAJ8878254.1"/>
    <property type="molecule type" value="Genomic_DNA"/>
</dbReference>
<evidence type="ECO:0000313" key="3">
    <source>
        <dbReference type="Proteomes" id="UP001159363"/>
    </source>
</evidence>
<organism evidence="2 3">
    <name type="scientific">Dryococelus australis</name>
    <dbReference type="NCBI Taxonomy" id="614101"/>
    <lineage>
        <taxon>Eukaryota</taxon>
        <taxon>Metazoa</taxon>
        <taxon>Ecdysozoa</taxon>
        <taxon>Arthropoda</taxon>
        <taxon>Hexapoda</taxon>
        <taxon>Insecta</taxon>
        <taxon>Pterygota</taxon>
        <taxon>Neoptera</taxon>
        <taxon>Polyneoptera</taxon>
        <taxon>Phasmatodea</taxon>
        <taxon>Verophasmatodea</taxon>
        <taxon>Anareolatae</taxon>
        <taxon>Phasmatidae</taxon>
        <taxon>Eurycanthinae</taxon>
        <taxon>Dryococelus</taxon>
    </lineage>
</organism>
<feature type="region of interest" description="Disordered" evidence="1">
    <location>
        <begin position="111"/>
        <end position="131"/>
    </location>
</feature>
<proteinExistence type="predicted"/>
<gene>
    <name evidence="2" type="ORF">PR048_018831</name>
</gene>